<protein>
    <recommendedName>
        <fullName evidence="31">ATP-binding cassette sub-family B member 6</fullName>
        <ecNumber evidence="30">7.6.2.5</ecNumber>
    </recommendedName>
    <alternativeName>
        <fullName evidence="32">ABC-type heme transporter ABCB6</fullName>
    </alternativeName>
</protein>
<dbReference type="SUPFAM" id="SSF90123">
    <property type="entry name" value="ABC transporter transmembrane region"/>
    <property type="match status" value="1"/>
</dbReference>
<dbReference type="Pfam" id="PF00005">
    <property type="entry name" value="ABC_tran"/>
    <property type="match status" value="1"/>
</dbReference>
<dbReference type="EC" id="7.6.2.5" evidence="30"/>
<keyword evidence="12" id="KW-0813">Transport</keyword>
<dbReference type="GO" id="GO:0016887">
    <property type="term" value="F:ATP hydrolysis activity"/>
    <property type="evidence" value="ECO:0007669"/>
    <property type="project" value="InterPro"/>
</dbReference>
<reference evidence="45 46" key="1">
    <citation type="submission" date="2016-07" db="EMBL/GenBank/DDBJ databases">
        <title>Pervasive Adenine N6-methylation of Active Genes in Fungi.</title>
        <authorList>
            <consortium name="DOE Joint Genome Institute"/>
            <person name="Mondo S.J."/>
            <person name="Dannebaum R.O."/>
            <person name="Kuo R.C."/>
            <person name="Labutti K."/>
            <person name="Haridas S."/>
            <person name="Kuo A."/>
            <person name="Salamov A."/>
            <person name="Ahrendt S.R."/>
            <person name="Lipzen A."/>
            <person name="Sullivan W."/>
            <person name="Andreopoulos W.B."/>
            <person name="Clum A."/>
            <person name="Lindquist E."/>
            <person name="Daum C."/>
            <person name="Ramamoorthy G.K."/>
            <person name="Gryganskyi A."/>
            <person name="Culley D."/>
            <person name="Magnuson J.K."/>
            <person name="James T.Y."/>
            <person name="O'Malley M.A."/>
            <person name="Stajich J.E."/>
            <person name="Spatafora J.W."/>
            <person name="Visel A."/>
            <person name="Grigoriev I.V."/>
        </authorList>
    </citation>
    <scope>NUCLEOTIDE SEQUENCE [LARGE SCALE GENOMIC DNA]</scope>
    <source>
        <strain evidence="45 46">NRRL 1336</strain>
    </source>
</reference>
<dbReference type="InterPro" id="IPR003593">
    <property type="entry name" value="AAA+_ATPase"/>
</dbReference>
<dbReference type="GO" id="GO:0015439">
    <property type="term" value="F:ABC-type heme transporter activity"/>
    <property type="evidence" value="ECO:0007669"/>
    <property type="project" value="UniProtKB-EC"/>
</dbReference>
<evidence type="ECO:0000256" key="2">
    <source>
        <dbReference type="ARBA" id="ARBA00004333"/>
    </source>
</evidence>
<keyword evidence="17" id="KW-0967">Endosome</keyword>
<proteinExistence type="inferred from homology"/>
<dbReference type="CDD" id="cd03253">
    <property type="entry name" value="ABCC_ATM1_transporter"/>
    <property type="match status" value="1"/>
</dbReference>
<evidence type="ECO:0000256" key="15">
    <source>
        <dbReference type="ARBA" id="ARBA00022692"/>
    </source>
</evidence>
<comment type="subunit">
    <text evidence="11">Homodimer.</text>
</comment>
<dbReference type="InterPro" id="IPR032410">
    <property type="entry name" value="ABCB6_N"/>
</dbReference>
<keyword evidence="26" id="KW-1015">Disulfide bond</keyword>
<feature type="transmembrane region" description="Helical" evidence="42">
    <location>
        <begin position="309"/>
        <end position="327"/>
    </location>
</feature>
<feature type="transmembrane region" description="Helical" evidence="42">
    <location>
        <begin position="421"/>
        <end position="440"/>
    </location>
</feature>
<dbReference type="InterPro" id="IPR011527">
    <property type="entry name" value="ABC1_TM_dom"/>
</dbReference>
<name>A0A1X2IIT6_9FUNG</name>
<dbReference type="EMBL" id="MCGE01000010">
    <property type="protein sequence ID" value="ORZ17213.1"/>
    <property type="molecule type" value="Genomic_DNA"/>
</dbReference>
<evidence type="ECO:0000256" key="14">
    <source>
        <dbReference type="ARBA" id="ARBA00022525"/>
    </source>
</evidence>
<dbReference type="SUPFAM" id="SSF52540">
    <property type="entry name" value="P-loop containing nucleoside triphosphate hydrolases"/>
    <property type="match status" value="1"/>
</dbReference>
<feature type="transmembrane region" description="Helical" evidence="42">
    <location>
        <begin position="538"/>
        <end position="559"/>
    </location>
</feature>
<evidence type="ECO:0000256" key="1">
    <source>
        <dbReference type="ARBA" id="ARBA00004146"/>
    </source>
</evidence>
<evidence type="ECO:0000256" key="35">
    <source>
        <dbReference type="ARBA" id="ARBA00047789"/>
    </source>
</evidence>
<dbReference type="PANTHER" id="PTHR24221">
    <property type="entry name" value="ATP-BINDING CASSETTE SUB-FAMILY B"/>
    <property type="match status" value="1"/>
</dbReference>
<evidence type="ECO:0000256" key="26">
    <source>
        <dbReference type="ARBA" id="ARBA00023157"/>
    </source>
</evidence>
<evidence type="ECO:0000259" key="43">
    <source>
        <dbReference type="PROSITE" id="PS50893"/>
    </source>
</evidence>
<dbReference type="PROSITE" id="PS50929">
    <property type="entry name" value="ABC_TM1F"/>
    <property type="match status" value="1"/>
</dbReference>
<dbReference type="CDD" id="cd18581">
    <property type="entry name" value="ABC_6TM_ABCB6"/>
    <property type="match status" value="1"/>
</dbReference>
<feature type="region of interest" description="Disordered" evidence="41">
    <location>
        <begin position="222"/>
        <end position="246"/>
    </location>
</feature>
<evidence type="ECO:0000256" key="9">
    <source>
        <dbReference type="ARBA" id="ARBA00004653"/>
    </source>
</evidence>
<feature type="transmembrane region" description="Helical" evidence="42">
    <location>
        <begin position="148"/>
        <end position="169"/>
    </location>
</feature>
<evidence type="ECO:0000256" key="31">
    <source>
        <dbReference type="ARBA" id="ARBA00024439"/>
    </source>
</evidence>
<sequence>MSLELANDQFYNRSLNSSYPPFYSSDGFSYTSPWFIVPTLLFGYTVLCGGSRYLQVRHNPLFSNNGNDSSTLSIMNRLSPLGKLVALLSVIVTFSFVVDAAVIVLRAFVESTWTSATLSYYIVTSYLAWTFSVIMLSQEMQQFGRWYWIQYVFWFLALFLETSIGWLWAMGIKYSGNGQNEPFGIYDKALFGIFIGRYIFQFILVVLSLIHMFTQERETDENNSLLGSSRTQADYGSVPGTSAADTPENSGLKNFISQFRKIFPYIWPHGDKHLQFLIFVCFSLMVLGLVINVFTPVQIGLVVDQLNDGAGKFAWAAVSLYVGFRFLQGGSGLIQACQNWIWIPVQQHTTREISIKMFEHLHSLSLAFHINRKTGEVLRVMDRGTSSIVQLLQQVVFQVFPAIANIIVAVFFFAFRFSLSFGLIVFITMALYLYVTIRMTQWRTKFRREMNQLDNLARTKAVDSLLNFETVKYYGAESFEVDRYKTAIIDYQKADWKSSISLNVLNLTQNAVITLGLLVGSLLFAWEVSKGNLTAGDYVIFQMYMMQLYSPLHFFGTYYRMIQQNFIDMEKMLELFEVDQSVKDIPGAKELNVKSGHVVFDNVTFNYDPRQTALKGISFSIPAGATVALVGPSGSGKSTILRLLFRFYDPTSGNIYIDGQNIRELQQNSLRRNIGVVPQDTVLFNDTIEYNIRYGDVDASHETVVNAAKAAQIHDSIMNFPDGYETRVGERGLRLSGGEKQRLAIARTIVKNPPIILLDEATSALDTTTERHIQDALNAMTKGRTTLVIAHRLSTIMKADVILVVRDGEIVETGTHDELIRNALDNNGEGVYYDMWEKQLHDDGPSAENSILQDDQKDDKSPIP</sequence>
<evidence type="ECO:0000256" key="29">
    <source>
        <dbReference type="ARBA" id="ARBA00024363"/>
    </source>
</evidence>
<comment type="catalytic activity">
    <reaction evidence="37">
        <text>pheophorbide a(in) + ATP + H2O = pheophorbide a(out) + ADP + phosphate + H(+)</text>
        <dbReference type="Rhea" id="RHEA:61360"/>
        <dbReference type="ChEBI" id="CHEBI:15377"/>
        <dbReference type="ChEBI" id="CHEBI:15378"/>
        <dbReference type="ChEBI" id="CHEBI:30616"/>
        <dbReference type="ChEBI" id="CHEBI:43474"/>
        <dbReference type="ChEBI" id="CHEBI:58687"/>
        <dbReference type="ChEBI" id="CHEBI:456216"/>
    </reaction>
    <physiologicalReaction direction="left-to-right" evidence="37">
        <dbReference type="Rhea" id="RHEA:61361"/>
    </physiologicalReaction>
</comment>
<feature type="transmembrane region" description="Helical" evidence="42">
    <location>
        <begin position="395"/>
        <end position="415"/>
    </location>
</feature>
<evidence type="ECO:0000256" key="6">
    <source>
        <dbReference type="ARBA" id="ARBA00004477"/>
    </source>
</evidence>
<evidence type="ECO:0000313" key="46">
    <source>
        <dbReference type="Proteomes" id="UP000193560"/>
    </source>
</evidence>
<dbReference type="STRING" id="90262.A0A1X2IIT6"/>
<comment type="catalytic activity">
    <reaction evidence="35">
        <text>uroporphyrin I(in) + ATP + H2O = uroporphyrin I(out) + ADP + phosphate + H(+)</text>
        <dbReference type="Rhea" id="RHEA:66772"/>
        <dbReference type="ChEBI" id="CHEBI:15377"/>
        <dbReference type="ChEBI" id="CHEBI:15378"/>
        <dbReference type="ChEBI" id="CHEBI:30616"/>
        <dbReference type="ChEBI" id="CHEBI:43474"/>
        <dbReference type="ChEBI" id="CHEBI:167480"/>
        <dbReference type="ChEBI" id="CHEBI:456216"/>
    </reaction>
    <physiologicalReaction direction="left-to-right" evidence="35">
        <dbReference type="Rhea" id="RHEA:66773"/>
    </physiologicalReaction>
</comment>
<evidence type="ECO:0000256" key="32">
    <source>
        <dbReference type="ARBA" id="ARBA00031413"/>
    </source>
</evidence>
<keyword evidence="23" id="KW-0333">Golgi apparatus</keyword>
<keyword evidence="18" id="KW-1000">Mitochondrion outer membrane</keyword>
<dbReference type="GO" id="GO:0005886">
    <property type="term" value="C:plasma membrane"/>
    <property type="evidence" value="ECO:0007669"/>
    <property type="project" value="UniProtKB-SubCell"/>
</dbReference>
<evidence type="ECO:0000256" key="3">
    <source>
        <dbReference type="ARBA" id="ARBA00004337"/>
    </source>
</evidence>
<evidence type="ECO:0000256" key="11">
    <source>
        <dbReference type="ARBA" id="ARBA00011738"/>
    </source>
</evidence>
<evidence type="ECO:0000256" key="19">
    <source>
        <dbReference type="ARBA" id="ARBA00022824"/>
    </source>
</evidence>
<dbReference type="InterPro" id="IPR027417">
    <property type="entry name" value="P-loop_NTPase"/>
</dbReference>
<dbReference type="OrthoDB" id="6500128at2759"/>
<feature type="region of interest" description="Disordered" evidence="41">
    <location>
        <begin position="842"/>
        <end position="864"/>
    </location>
</feature>
<dbReference type="GO" id="GO:0032585">
    <property type="term" value="C:multivesicular body membrane"/>
    <property type="evidence" value="ECO:0007669"/>
    <property type="project" value="UniProtKB-SubCell"/>
</dbReference>
<comment type="catalytic activity">
    <reaction evidence="39">
        <text>coproporphyrin III(in) + ATP + H2O = coproporphyrin III(out) + ADP + phosphate + H(+)</text>
        <dbReference type="Rhea" id="RHEA:66664"/>
        <dbReference type="ChEBI" id="CHEBI:15377"/>
        <dbReference type="ChEBI" id="CHEBI:15378"/>
        <dbReference type="ChEBI" id="CHEBI:30616"/>
        <dbReference type="ChEBI" id="CHEBI:43474"/>
        <dbReference type="ChEBI" id="CHEBI:131725"/>
        <dbReference type="ChEBI" id="CHEBI:456216"/>
    </reaction>
    <physiologicalReaction direction="left-to-right" evidence="39">
        <dbReference type="Rhea" id="RHEA:66665"/>
    </physiologicalReaction>
</comment>
<evidence type="ECO:0000256" key="17">
    <source>
        <dbReference type="ARBA" id="ARBA00022753"/>
    </source>
</evidence>
<keyword evidence="16" id="KW-0547">Nucleotide-binding</keyword>
<keyword evidence="22 42" id="KW-1133">Transmembrane helix</keyword>
<evidence type="ECO:0000313" key="45">
    <source>
        <dbReference type="EMBL" id="ORZ17213.1"/>
    </source>
</evidence>
<evidence type="ECO:0000256" key="34">
    <source>
        <dbReference type="ARBA" id="ARBA00047753"/>
    </source>
</evidence>
<evidence type="ECO:0000256" key="33">
    <source>
        <dbReference type="ARBA" id="ARBA00047649"/>
    </source>
</evidence>
<dbReference type="GO" id="GO:0005524">
    <property type="term" value="F:ATP binding"/>
    <property type="evidence" value="ECO:0007669"/>
    <property type="project" value="UniProtKB-KW"/>
</dbReference>
<dbReference type="PROSITE" id="PS00211">
    <property type="entry name" value="ABC_TRANSPORTER_1"/>
    <property type="match status" value="1"/>
</dbReference>
<feature type="transmembrane region" description="Helical" evidence="42">
    <location>
        <begin position="118"/>
        <end position="136"/>
    </location>
</feature>
<evidence type="ECO:0000256" key="21">
    <source>
        <dbReference type="ARBA" id="ARBA00022967"/>
    </source>
</evidence>
<evidence type="ECO:0000256" key="12">
    <source>
        <dbReference type="ARBA" id="ARBA00022448"/>
    </source>
</evidence>
<dbReference type="GO" id="GO:0005576">
    <property type="term" value="C:extracellular region"/>
    <property type="evidence" value="ECO:0007669"/>
    <property type="project" value="UniProtKB-SubCell"/>
</dbReference>
<evidence type="ECO:0000256" key="16">
    <source>
        <dbReference type="ARBA" id="ARBA00022741"/>
    </source>
</evidence>
<evidence type="ECO:0000259" key="44">
    <source>
        <dbReference type="PROSITE" id="PS50929"/>
    </source>
</evidence>
<dbReference type="Gene3D" id="3.40.50.300">
    <property type="entry name" value="P-loop containing nucleotide triphosphate hydrolases"/>
    <property type="match status" value="1"/>
</dbReference>
<keyword evidence="20" id="KW-0067">ATP-binding</keyword>
<feature type="compositionally biased region" description="Basic and acidic residues" evidence="41">
    <location>
        <begin position="854"/>
        <end position="864"/>
    </location>
</feature>
<comment type="catalytic activity">
    <reaction evidence="34">
        <text>coproporphyrinogen III(in) + ATP + H2O = coproporphyrinogen III(out) + ADP + phosphate + H(+)</text>
        <dbReference type="Rhea" id="RHEA:66680"/>
        <dbReference type="ChEBI" id="CHEBI:15377"/>
        <dbReference type="ChEBI" id="CHEBI:15378"/>
        <dbReference type="ChEBI" id="CHEBI:30616"/>
        <dbReference type="ChEBI" id="CHEBI:43474"/>
        <dbReference type="ChEBI" id="CHEBI:57309"/>
        <dbReference type="ChEBI" id="CHEBI:456216"/>
    </reaction>
    <physiologicalReaction direction="left-to-right" evidence="34">
        <dbReference type="Rhea" id="RHEA:66681"/>
    </physiologicalReaction>
</comment>
<keyword evidence="24" id="KW-0496">Mitochondrion</keyword>
<feature type="transmembrane region" description="Helical" evidence="42">
    <location>
        <begin position="34"/>
        <end position="54"/>
    </location>
</feature>
<gene>
    <name evidence="45" type="ORF">BCR42DRAFT_414145</name>
</gene>
<evidence type="ECO:0000256" key="38">
    <source>
        <dbReference type="ARBA" id="ARBA00048510"/>
    </source>
</evidence>
<evidence type="ECO:0000256" key="7">
    <source>
        <dbReference type="ARBA" id="ARBA00004550"/>
    </source>
</evidence>
<comment type="catalytic activity">
    <reaction evidence="38">
        <text>uroporphyrin III(in) + ATP + H2O = uroporphyrin III(out) + ADP + phosphate + H(+)</text>
        <dbReference type="Rhea" id="RHEA:66776"/>
        <dbReference type="ChEBI" id="CHEBI:15377"/>
        <dbReference type="ChEBI" id="CHEBI:15378"/>
        <dbReference type="ChEBI" id="CHEBI:30616"/>
        <dbReference type="ChEBI" id="CHEBI:43474"/>
        <dbReference type="ChEBI" id="CHEBI:167479"/>
        <dbReference type="ChEBI" id="CHEBI:456216"/>
    </reaction>
    <physiologicalReaction direction="left-to-right" evidence="38">
        <dbReference type="Rhea" id="RHEA:66777"/>
    </physiologicalReaction>
</comment>
<dbReference type="GO" id="GO:0005741">
    <property type="term" value="C:mitochondrial outer membrane"/>
    <property type="evidence" value="ECO:0007669"/>
    <property type="project" value="UniProtKB-SubCell"/>
</dbReference>
<keyword evidence="14" id="KW-0964">Secreted</keyword>
<dbReference type="InterPro" id="IPR003439">
    <property type="entry name" value="ABC_transporter-like_ATP-bd"/>
</dbReference>
<evidence type="ECO:0000256" key="18">
    <source>
        <dbReference type="ARBA" id="ARBA00022787"/>
    </source>
</evidence>
<comment type="catalytic activity">
    <reaction evidence="40">
        <text>coproporphyrin I(in) + ATP + H2O = coproporphyrin I(out) + ADP + phosphate + H(+)</text>
        <dbReference type="Rhea" id="RHEA:66768"/>
        <dbReference type="ChEBI" id="CHEBI:15377"/>
        <dbReference type="ChEBI" id="CHEBI:15378"/>
        <dbReference type="ChEBI" id="CHEBI:30616"/>
        <dbReference type="ChEBI" id="CHEBI:43474"/>
        <dbReference type="ChEBI" id="CHEBI:167478"/>
        <dbReference type="ChEBI" id="CHEBI:456216"/>
    </reaction>
    <physiologicalReaction direction="left-to-right" evidence="40">
        <dbReference type="Rhea" id="RHEA:66769"/>
    </physiologicalReaction>
</comment>
<evidence type="ECO:0000256" key="8">
    <source>
        <dbReference type="ARBA" id="ARBA00004651"/>
    </source>
</evidence>
<feature type="transmembrane region" description="Helical" evidence="42">
    <location>
        <begin position="507"/>
        <end position="526"/>
    </location>
</feature>
<dbReference type="Pfam" id="PF00664">
    <property type="entry name" value="ABC_membrane"/>
    <property type="match status" value="1"/>
</dbReference>
<dbReference type="InterPro" id="IPR039421">
    <property type="entry name" value="Type_1_exporter"/>
</dbReference>
<organism evidence="45 46">
    <name type="scientific">Absidia repens</name>
    <dbReference type="NCBI Taxonomy" id="90262"/>
    <lineage>
        <taxon>Eukaryota</taxon>
        <taxon>Fungi</taxon>
        <taxon>Fungi incertae sedis</taxon>
        <taxon>Mucoromycota</taxon>
        <taxon>Mucoromycotina</taxon>
        <taxon>Mucoromycetes</taxon>
        <taxon>Mucorales</taxon>
        <taxon>Cunninghamellaceae</taxon>
        <taxon>Absidia</taxon>
    </lineage>
</organism>
<comment type="catalytic activity">
    <reaction evidence="33">
        <text>heme b(in) + ATP + H2O = heme b(out) + ADP + phosphate + H(+)</text>
        <dbReference type="Rhea" id="RHEA:19261"/>
        <dbReference type="ChEBI" id="CHEBI:15377"/>
        <dbReference type="ChEBI" id="CHEBI:15378"/>
        <dbReference type="ChEBI" id="CHEBI:30616"/>
        <dbReference type="ChEBI" id="CHEBI:43474"/>
        <dbReference type="ChEBI" id="CHEBI:60344"/>
        <dbReference type="ChEBI" id="CHEBI:456216"/>
        <dbReference type="EC" id="7.6.2.5"/>
    </reaction>
    <physiologicalReaction direction="left-to-right" evidence="33">
        <dbReference type="Rhea" id="RHEA:19262"/>
    </physiologicalReaction>
</comment>
<dbReference type="GO" id="GO:0031901">
    <property type="term" value="C:early endosome membrane"/>
    <property type="evidence" value="ECO:0007669"/>
    <property type="project" value="UniProtKB-SubCell"/>
</dbReference>
<evidence type="ECO:0000256" key="41">
    <source>
        <dbReference type="SAM" id="MobiDB-lite"/>
    </source>
</evidence>
<dbReference type="GO" id="GO:0005789">
    <property type="term" value="C:endoplasmic reticulum membrane"/>
    <property type="evidence" value="ECO:0007669"/>
    <property type="project" value="UniProtKB-SubCell"/>
</dbReference>
<evidence type="ECO:0000256" key="27">
    <source>
        <dbReference type="ARBA" id="ARBA00023228"/>
    </source>
</evidence>
<evidence type="ECO:0000256" key="42">
    <source>
        <dbReference type="SAM" id="Phobius"/>
    </source>
</evidence>
<dbReference type="FunFam" id="3.40.50.300:FF:000186">
    <property type="entry name" value="ATP-binding cassette sub-family B member 7, mitochondrial"/>
    <property type="match status" value="1"/>
</dbReference>
<evidence type="ECO:0000256" key="20">
    <source>
        <dbReference type="ARBA" id="ARBA00022840"/>
    </source>
</evidence>
<keyword evidence="13" id="KW-1003">Cell membrane</keyword>
<evidence type="ECO:0000256" key="40">
    <source>
        <dbReference type="ARBA" id="ARBA00049398"/>
    </source>
</evidence>
<feature type="transmembrane region" description="Helical" evidence="42">
    <location>
        <begin position="189"/>
        <end position="210"/>
    </location>
</feature>
<keyword evidence="15 42" id="KW-0812">Transmembrane</keyword>
<feature type="domain" description="ABC transporter" evidence="43">
    <location>
        <begin position="598"/>
        <end position="832"/>
    </location>
</feature>
<comment type="caution">
    <text evidence="45">The sequence shown here is derived from an EMBL/GenBank/DDBJ whole genome shotgun (WGS) entry which is preliminary data.</text>
</comment>
<dbReference type="GO" id="GO:0020037">
    <property type="term" value="F:heme binding"/>
    <property type="evidence" value="ECO:0007669"/>
    <property type="project" value="TreeGrafter"/>
</dbReference>
<dbReference type="PROSITE" id="PS50893">
    <property type="entry name" value="ABC_TRANSPORTER_2"/>
    <property type="match status" value="1"/>
</dbReference>
<evidence type="ECO:0000256" key="36">
    <source>
        <dbReference type="ARBA" id="ARBA00048309"/>
    </source>
</evidence>
<dbReference type="Gene3D" id="1.20.1560.10">
    <property type="entry name" value="ABC transporter type 1, transmembrane domain"/>
    <property type="match status" value="1"/>
</dbReference>
<evidence type="ECO:0000256" key="5">
    <source>
        <dbReference type="ARBA" id="ARBA00004414"/>
    </source>
</evidence>
<dbReference type="Pfam" id="PF16185">
    <property type="entry name" value="MTABC_N"/>
    <property type="match status" value="1"/>
</dbReference>
<comment type="subcellular location">
    <subcellularLocation>
        <location evidence="8">Cell membrane</location>
        <topology evidence="8">Multi-pass membrane protein</topology>
    </subcellularLocation>
    <subcellularLocation>
        <location evidence="1">Early endosome membrane</location>
    </subcellularLocation>
    <subcellularLocation>
        <location evidence="6">Endoplasmic reticulum membrane</location>
        <topology evidence="6">Multi-pass membrane protein</topology>
    </subcellularLocation>
    <subcellularLocation>
        <location evidence="3">Endosome membrane</location>
        <topology evidence="3">Multi-pass membrane protein</topology>
    </subcellularLocation>
    <subcellularLocation>
        <location evidence="2">Endosome</location>
        <location evidence="2">Multivesicular body membrane</location>
    </subcellularLocation>
    <subcellularLocation>
        <location evidence="9">Golgi apparatus membrane</location>
        <topology evidence="9">Multi-pass membrane protein</topology>
    </subcellularLocation>
    <subcellularLocation>
        <location evidence="5">Late endosome membrane</location>
    </subcellularLocation>
    <subcellularLocation>
        <location evidence="10">Lysosome membrane</location>
    </subcellularLocation>
    <subcellularLocation>
        <location evidence="28">Melanosome membrane</location>
    </subcellularLocation>
    <subcellularLocation>
        <location evidence="4">Mitochondrion outer membrane</location>
        <topology evidence="4">Multi-pass membrane protein</topology>
    </subcellularLocation>
    <subcellularLocation>
        <location evidence="7">Secreted</location>
        <location evidence="7">Extracellular exosome</location>
    </subcellularLocation>
</comment>
<evidence type="ECO:0000256" key="28">
    <source>
        <dbReference type="ARBA" id="ARBA00024320"/>
    </source>
</evidence>
<dbReference type="AlphaFoldDB" id="A0A1X2IIT6"/>
<evidence type="ECO:0000256" key="23">
    <source>
        <dbReference type="ARBA" id="ARBA00023034"/>
    </source>
</evidence>
<keyword evidence="21" id="KW-1278">Translocase</keyword>
<dbReference type="SMART" id="SM00382">
    <property type="entry name" value="AAA"/>
    <property type="match status" value="1"/>
</dbReference>
<dbReference type="InterPro" id="IPR036640">
    <property type="entry name" value="ABC1_TM_sf"/>
</dbReference>
<evidence type="ECO:0000256" key="24">
    <source>
        <dbReference type="ARBA" id="ARBA00023128"/>
    </source>
</evidence>
<keyword evidence="25 42" id="KW-0472">Membrane</keyword>
<dbReference type="GO" id="GO:0000139">
    <property type="term" value="C:Golgi membrane"/>
    <property type="evidence" value="ECO:0007669"/>
    <property type="project" value="UniProtKB-SubCell"/>
</dbReference>
<evidence type="ECO:0000256" key="30">
    <source>
        <dbReference type="ARBA" id="ARBA00024385"/>
    </source>
</evidence>
<dbReference type="GO" id="GO:0005774">
    <property type="term" value="C:vacuolar membrane"/>
    <property type="evidence" value="ECO:0007669"/>
    <property type="project" value="TreeGrafter"/>
</dbReference>
<dbReference type="PANTHER" id="PTHR24221:SF654">
    <property type="entry name" value="ATP-BINDING CASSETTE SUB-FAMILY B MEMBER 6"/>
    <property type="match status" value="1"/>
</dbReference>
<evidence type="ECO:0000256" key="22">
    <source>
        <dbReference type="ARBA" id="ARBA00022989"/>
    </source>
</evidence>
<evidence type="ECO:0000256" key="13">
    <source>
        <dbReference type="ARBA" id="ARBA00022475"/>
    </source>
</evidence>
<evidence type="ECO:0000256" key="39">
    <source>
        <dbReference type="ARBA" id="ARBA00048636"/>
    </source>
</evidence>
<evidence type="ECO:0000256" key="10">
    <source>
        <dbReference type="ARBA" id="ARBA00004656"/>
    </source>
</evidence>
<feature type="domain" description="ABC transmembrane type-1" evidence="44">
    <location>
        <begin position="279"/>
        <end position="564"/>
    </location>
</feature>
<dbReference type="Proteomes" id="UP000193560">
    <property type="component" value="Unassembled WGS sequence"/>
</dbReference>
<comment type="catalytic activity">
    <reaction evidence="36">
        <text>protoporphyrin IX(in) + ATP + H2O = protoporphyrin IX(out) + ADP + phosphate + H(+)</text>
        <dbReference type="Rhea" id="RHEA:61336"/>
        <dbReference type="ChEBI" id="CHEBI:15377"/>
        <dbReference type="ChEBI" id="CHEBI:15378"/>
        <dbReference type="ChEBI" id="CHEBI:30616"/>
        <dbReference type="ChEBI" id="CHEBI:43474"/>
        <dbReference type="ChEBI" id="CHEBI:57306"/>
        <dbReference type="ChEBI" id="CHEBI:456216"/>
    </reaction>
    <physiologicalReaction direction="left-to-right" evidence="36">
        <dbReference type="Rhea" id="RHEA:61337"/>
    </physiologicalReaction>
</comment>
<keyword evidence="46" id="KW-1185">Reference proteome</keyword>
<comment type="similarity">
    <text evidence="29">Belongs to the ABC transporter superfamily. ABCB family. Heavy Metal importer (TC 3.A.1.210) subfamily.</text>
</comment>
<accession>A0A1X2IIT6</accession>
<keyword evidence="27" id="KW-0458">Lysosome</keyword>
<keyword evidence="19" id="KW-0256">Endoplasmic reticulum</keyword>
<feature type="transmembrane region" description="Helical" evidence="42">
    <location>
        <begin position="84"/>
        <end position="106"/>
    </location>
</feature>
<evidence type="ECO:0000256" key="37">
    <source>
        <dbReference type="ARBA" id="ARBA00048455"/>
    </source>
</evidence>
<evidence type="ECO:0000256" key="25">
    <source>
        <dbReference type="ARBA" id="ARBA00023136"/>
    </source>
</evidence>
<dbReference type="InterPro" id="IPR017871">
    <property type="entry name" value="ABC_transporter-like_CS"/>
</dbReference>
<feature type="transmembrane region" description="Helical" evidence="42">
    <location>
        <begin position="276"/>
        <end position="297"/>
    </location>
</feature>
<evidence type="ECO:0000256" key="4">
    <source>
        <dbReference type="ARBA" id="ARBA00004374"/>
    </source>
</evidence>